<dbReference type="GO" id="GO:0003677">
    <property type="term" value="F:DNA binding"/>
    <property type="evidence" value="ECO:0007669"/>
    <property type="project" value="UniProtKB-KW"/>
</dbReference>
<organism evidence="3 4">
    <name type="scientific">Erwinia phage AH04</name>
    <dbReference type="NCBI Taxonomy" id="2869569"/>
    <lineage>
        <taxon>Viruses</taxon>
        <taxon>Duplodnaviria</taxon>
        <taxon>Heunggongvirae</taxon>
        <taxon>Uroviricota</taxon>
        <taxon>Caudoviricetes</taxon>
        <taxon>Chimalliviridae</taxon>
        <taxon>Meadowvirus</taxon>
        <taxon>Meadowvirus AH04</taxon>
    </lineage>
</organism>
<dbReference type="InterPro" id="IPR001387">
    <property type="entry name" value="Cro/C1-type_HTH"/>
</dbReference>
<dbReference type="CDD" id="cd00093">
    <property type="entry name" value="HTH_XRE"/>
    <property type="match status" value="1"/>
</dbReference>
<reference evidence="3" key="1">
    <citation type="submission" date="2021-07" db="EMBL/GenBank/DDBJ databases">
        <authorList>
            <person name="Roth S.J."/>
            <person name="Krukonis G.P."/>
            <person name="Delesalle V.A."/>
        </authorList>
    </citation>
    <scope>NUCLEOTIDE SEQUENCE</scope>
</reference>
<dbReference type="Proteomes" id="UP000827517">
    <property type="component" value="Segment"/>
</dbReference>
<proteinExistence type="predicted"/>
<gene>
    <name evidence="3" type="primary">81</name>
    <name evidence="3" type="ORF">AH04_81</name>
</gene>
<evidence type="ECO:0000259" key="2">
    <source>
        <dbReference type="PROSITE" id="PS50943"/>
    </source>
</evidence>
<dbReference type="InterPro" id="IPR010982">
    <property type="entry name" value="Lambda_DNA-bd_dom_sf"/>
</dbReference>
<dbReference type="Gene3D" id="1.10.260.40">
    <property type="entry name" value="lambda repressor-like DNA-binding domains"/>
    <property type="match status" value="1"/>
</dbReference>
<keyword evidence="1" id="KW-0238">DNA-binding</keyword>
<dbReference type="Pfam" id="PF01381">
    <property type="entry name" value="HTH_3"/>
    <property type="match status" value="1"/>
</dbReference>
<dbReference type="PROSITE" id="PS50943">
    <property type="entry name" value="HTH_CROC1"/>
    <property type="match status" value="1"/>
</dbReference>
<feature type="domain" description="HTH cro/C1-type" evidence="2">
    <location>
        <begin position="26"/>
        <end position="66"/>
    </location>
</feature>
<dbReference type="EMBL" id="MZ501267">
    <property type="protein sequence ID" value="QZA70564.1"/>
    <property type="molecule type" value="Genomic_DNA"/>
</dbReference>
<accession>A0AAE7X0I0</accession>
<evidence type="ECO:0000313" key="3">
    <source>
        <dbReference type="EMBL" id="QZA70564.1"/>
    </source>
</evidence>
<keyword evidence="4" id="KW-1185">Reference proteome</keyword>
<dbReference type="InterPro" id="IPR013430">
    <property type="entry name" value="Toxin_antidote_HigA"/>
</dbReference>
<dbReference type="GeneID" id="77943969"/>
<evidence type="ECO:0000256" key="1">
    <source>
        <dbReference type="ARBA" id="ARBA00023125"/>
    </source>
</evidence>
<evidence type="ECO:0000313" key="4">
    <source>
        <dbReference type="Proteomes" id="UP000827517"/>
    </source>
</evidence>
<dbReference type="SMART" id="SM00530">
    <property type="entry name" value="HTH_XRE"/>
    <property type="match status" value="1"/>
</dbReference>
<dbReference type="PANTHER" id="PTHR36924">
    <property type="entry name" value="ANTITOXIN HIGA-1"/>
    <property type="match status" value="1"/>
</dbReference>
<sequence length="106" mass="11750">MRITSTPGEILKEEYMTPYNLTNNKLAEMLGVNEGTLSRLVNGKVSLSSDMALRLGKVLGTTPMFWINLQSTHDISVAKTNKDLQASIDKLVPFFKRSVTETSEDA</sequence>
<dbReference type="NCBIfam" id="TIGR02607">
    <property type="entry name" value="antidote_HigA"/>
    <property type="match status" value="1"/>
</dbReference>
<dbReference type="PANTHER" id="PTHR36924:SF1">
    <property type="entry name" value="ANTITOXIN HIGA-1"/>
    <property type="match status" value="1"/>
</dbReference>
<protein>
    <submittedName>
        <fullName evidence="3">DNA binding protein</fullName>
    </submittedName>
</protein>
<dbReference type="KEGG" id="vg:77943969"/>
<dbReference type="RefSeq" id="YP_010667835.1">
    <property type="nucleotide sequence ID" value="NC_070952.1"/>
</dbReference>
<name>A0AAE7X0I0_9CAUD</name>
<dbReference type="SUPFAM" id="SSF47413">
    <property type="entry name" value="lambda repressor-like DNA-binding domains"/>
    <property type="match status" value="1"/>
</dbReference>